<dbReference type="InterPro" id="IPR050348">
    <property type="entry name" value="Protein-Tyr_Phosphatase"/>
</dbReference>
<keyword evidence="4" id="KW-1185">Reference proteome</keyword>
<gene>
    <name evidence="3" type="ORF">DPMN_151314</name>
</gene>
<feature type="domain" description="Tyrosine specific protein phosphatases" evidence="2">
    <location>
        <begin position="1222"/>
        <end position="1298"/>
    </location>
</feature>
<dbReference type="CDD" id="cd00055">
    <property type="entry name" value="EGF_Lam"/>
    <property type="match status" value="3"/>
</dbReference>
<dbReference type="PANTHER" id="PTHR19134:SF449">
    <property type="entry name" value="TYROSINE-PROTEIN PHOSPHATASE 1"/>
    <property type="match status" value="1"/>
</dbReference>
<dbReference type="PROSITE" id="PS50056">
    <property type="entry name" value="TYR_PHOSPHATASE_2"/>
    <property type="match status" value="1"/>
</dbReference>
<name>A0A9D4FI71_DREPO</name>
<dbReference type="InterPro" id="IPR009030">
    <property type="entry name" value="Growth_fac_rcpt_cys_sf"/>
</dbReference>
<dbReference type="PROSITE" id="PS50055">
    <property type="entry name" value="TYR_PHOSPHATASE_PTP"/>
    <property type="match status" value="2"/>
</dbReference>
<dbReference type="SMART" id="SM00180">
    <property type="entry name" value="EGF_Lam"/>
    <property type="match status" value="9"/>
</dbReference>
<dbReference type="InterPro" id="IPR003595">
    <property type="entry name" value="Tyr_Pase_cat"/>
</dbReference>
<dbReference type="PROSITE" id="PS01248">
    <property type="entry name" value="EGF_LAM_1"/>
    <property type="match status" value="3"/>
</dbReference>
<dbReference type="PANTHER" id="PTHR19134">
    <property type="entry name" value="RECEPTOR-TYPE TYROSINE-PROTEIN PHOSPHATASE"/>
    <property type="match status" value="1"/>
</dbReference>
<dbReference type="SMART" id="SM00181">
    <property type="entry name" value="EGF"/>
    <property type="match status" value="13"/>
</dbReference>
<dbReference type="InterPro" id="IPR000242">
    <property type="entry name" value="PTP_cat"/>
</dbReference>
<dbReference type="GO" id="GO:0004725">
    <property type="term" value="F:protein tyrosine phosphatase activity"/>
    <property type="evidence" value="ECO:0007669"/>
    <property type="project" value="InterPro"/>
</dbReference>
<dbReference type="Pfam" id="PF00053">
    <property type="entry name" value="EGF_laminin"/>
    <property type="match status" value="2"/>
</dbReference>
<dbReference type="PRINTS" id="PR00700">
    <property type="entry name" value="PRTYPHPHTASE"/>
</dbReference>
<dbReference type="InterPro" id="IPR002049">
    <property type="entry name" value="LE_dom"/>
</dbReference>
<evidence type="ECO:0000313" key="3">
    <source>
        <dbReference type="EMBL" id="KAH3797728.1"/>
    </source>
</evidence>
<feature type="domain" description="Tyrosine-protein phosphatase" evidence="1">
    <location>
        <begin position="1043"/>
        <end position="1307"/>
    </location>
</feature>
<evidence type="ECO:0000313" key="4">
    <source>
        <dbReference type="Proteomes" id="UP000828390"/>
    </source>
</evidence>
<dbReference type="CDD" id="cd00047">
    <property type="entry name" value="PTPc"/>
    <property type="match status" value="2"/>
</dbReference>
<reference evidence="3" key="2">
    <citation type="submission" date="2020-11" db="EMBL/GenBank/DDBJ databases">
        <authorList>
            <person name="McCartney M.A."/>
            <person name="Auch B."/>
            <person name="Kono T."/>
            <person name="Mallez S."/>
            <person name="Becker A."/>
            <person name="Gohl D.M."/>
            <person name="Silverstein K.A.T."/>
            <person name="Koren S."/>
            <person name="Bechman K.B."/>
            <person name="Herman A."/>
            <person name="Abrahante J.E."/>
            <person name="Garbe J."/>
        </authorList>
    </citation>
    <scope>NUCLEOTIDE SEQUENCE</scope>
    <source>
        <strain evidence="3">Duluth1</strain>
        <tissue evidence="3">Whole animal</tissue>
    </source>
</reference>
<dbReference type="SUPFAM" id="SSF52799">
    <property type="entry name" value="(Phosphotyrosine protein) phosphatases II"/>
    <property type="match status" value="2"/>
</dbReference>
<accession>A0A9D4FI71</accession>
<sequence length="1321" mass="146333">MKHWTEIYTSNMDKLVYMVANLLSFVCVETCPPGYGYNNDDPTCQKCLSTGCMCTNIASCKGCLDGYFMKGYLCSPCPARCLTCTNTSCTSCKHGYTGANCDTYIYANGNCLCESPWECDSCVDGYYDVFSNCTYQCNHNCSSCLENATCESCKPGMYGADCRNVCSKGCNDSTCNKTDGSCSCKMTFTGITCDQCNSGWYGSSCDLQCSVGCNRTKDCNQTDGSCMCSEYFIGEICDQCKDGRYGISCEHVCSSGCNTTCNQSDGTCSCLKNFTGDLCNECLTGMYGESCELNCSRGCNGKCNRTDGNCTCLKQFTGALCDECKPGWYGNYCKDACLIGCSDICHQTDGTCKCLSNFTGAKCDSCLTGIYGLNCTNDCSDGCVDHVCNRTDGSCTCEANFEGDNCERCVTGKYGYSCETSCSNGCVNHICNRTDGRCTCLEGFTGSTCDECIAERYGSDCSQSCSQGCADGTCNGTDGSCRCSEHFTGHKCDKCNLGKYGSSCEFFCSQGCVSNECNRNGNCLCSGNFTGDRCDRCILGKYGEHCNFECPSGCLNHLCNHNGECSDGCLQHFFGNVCNQTCHVNCKNGTSNSTRCERATGSCRFGCYYGFSGNTCETIIETTLSEELHLAAIAGGAGGGLIAICVIGLLVFCRLRKKIPPPPTEHDNLREMNGLSDVPAYATVQRNNCGERNTLHADVPDTTHTASNGTIVNQQSCRSSGDVISRRPSSLLTDEDGLVIDEHEAAARLQAIKFEERGGVYYNCASKLQKSKIRISELLEFVDSKDQTYFDEEFEKLPKGMTKKYDVSQMSLNMPMNRYNGVYPYDDSRVIVHGGVTDYINASYIDGYKQRNAYIATLGPTSKQLGDFSPFWRMIWQQKVDKIVMVTNFVEEGKDKCDQYFPDVGLTQSYGEIFVKCTSKEEYAEFVRRIFSVFVDNEHRTLYHLHFTAWPDKDIPEDVTSIVEFRTKVLNAPAVMGGPTVVHCREGEAENMVDIPGCTYMVQTKEQYEYLHHALVHALTFDCKPVGIDRYRQYIEDTSNNAMTRKFQHLTSTIPKMTNEEQAAIDTNQKLENKNRRNADIPGDAYRPRLHLKMKPGTSDYINAVYMNSFKKQKKWILAQTPLPETVNSFLTLLVQENCSCIVNMDSIIENSANVGVYYPDDNKVYKNGLYTLRGSDVDRGVYMTKRSITIQSSGNLDQTKTIPLLHFTDWNTHISTPNSARNFLLFIKDVESVANGNNRTGPILVHCLDAASKCGLFSVVSTLMETIAAEREVSTTNVVRKVKVRRRSAIQSKEQFQFCHDCVLEYTQHFLTLRRQRLCV</sequence>
<comment type="caution">
    <text evidence="3">The sequence shown here is derived from an EMBL/GenBank/DDBJ whole genome shotgun (WGS) entry which is preliminary data.</text>
</comment>
<organism evidence="3 4">
    <name type="scientific">Dreissena polymorpha</name>
    <name type="common">Zebra mussel</name>
    <name type="synonym">Mytilus polymorpha</name>
    <dbReference type="NCBI Taxonomy" id="45954"/>
    <lineage>
        <taxon>Eukaryota</taxon>
        <taxon>Metazoa</taxon>
        <taxon>Spiralia</taxon>
        <taxon>Lophotrochozoa</taxon>
        <taxon>Mollusca</taxon>
        <taxon>Bivalvia</taxon>
        <taxon>Autobranchia</taxon>
        <taxon>Heteroconchia</taxon>
        <taxon>Euheterodonta</taxon>
        <taxon>Imparidentia</taxon>
        <taxon>Neoheterodontei</taxon>
        <taxon>Myida</taxon>
        <taxon>Dreissenoidea</taxon>
        <taxon>Dreissenidae</taxon>
        <taxon>Dreissena</taxon>
    </lineage>
</organism>
<dbReference type="Proteomes" id="UP000828390">
    <property type="component" value="Unassembled WGS sequence"/>
</dbReference>
<evidence type="ECO:0000259" key="1">
    <source>
        <dbReference type="PROSITE" id="PS50055"/>
    </source>
</evidence>
<evidence type="ECO:0000259" key="2">
    <source>
        <dbReference type="PROSITE" id="PS50056"/>
    </source>
</evidence>
<dbReference type="Gene3D" id="2.170.300.10">
    <property type="entry name" value="Tie2 ligand-binding domain superfamily"/>
    <property type="match status" value="4"/>
</dbReference>
<feature type="domain" description="Tyrosine-protein phosphatase" evidence="1">
    <location>
        <begin position="790"/>
        <end position="987"/>
    </location>
</feature>
<dbReference type="EMBL" id="JAIWYP010000007">
    <property type="protein sequence ID" value="KAH3797728.1"/>
    <property type="molecule type" value="Genomic_DNA"/>
</dbReference>
<dbReference type="SMART" id="SM00194">
    <property type="entry name" value="PTPc"/>
    <property type="match status" value="2"/>
</dbReference>
<dbReference type="SMART" id="SM00404">
    <property type="entry name" value="PTPc_motif"/>
    <property type="match status" value="2"/>
</dbReference>
<dbReference type="SUPFAM" id="SSF57184">
    <property type="entry name" value="Growth factor receptor domain"/>
    <property type="match status" value="1"/>
</dbReference>
<dbReference type="Gene3D" id="3.90.190.10">
    <property type="entry name" value="Protein tyrosine phosphatase superfamily"/>
    <property type="match status" value="2"/>
</dbReference>
<dbReference type="PRINTS" id="PR00011">
    <property type="entry name" value="EGFLAMININ"/>
</dbReference>
<proteinExistence type="predicted"/>
<dbReference type="PROSITE" id="PS00022">
    <property type="entry name" value="EGF_1"/>
    <property type="match status" value="4"/>
</dbReference>
<dbReference type="InterPro" id="IPR000387">
    <property type="entry name" value="Tyr_Pase_dom"/>
</dbReference>
<dbReference type="Pfam" id="PF00102">
    <property type="entry name" value="Y_phosphatase"/>
    <property type="match status" value="2"/>
</dbReference>
<reference evidence="3" key="1">
    <citation type="journal article" date="2019" name="bioRxiv">
        <title>The Genome of the Zebra Mussel, Dreissena polymorpha: A Resource for Invasive Species Research.</title>
        <authorList>
            <person name="McCartney M.A."/>
            <person name="Auch B."/>
            <person name="Kono T."/>
            <person name="Mallez S."/>
            <person name="Zhang Y."/>
            <person name="Obille A."/>
            <person name="Becker A."/>
            <person name="Abrahante J.E."/>
            <person name="Garbe J."/>
            <person name="Badalamenti J.P."/>
            <person name="Herman A."/>
            <person name="Mangelson H."/>
            <person name="Liachko I."/>
            <person name="Sullivan S."/>
            <person name="Sone E.D."/>
            <person name="Koren S."/>
            <person name="Silverstein K.A.T."/>
            <person name="Beckman K.B."/>
            <person name="Gohl D.M."/>
        </authorList>
    </citation>
    <scope>NUCLEOTIDE SEQUENCE</scope>
    <source>
        <strain evidence="3">Duluth1</strain>
        <tissue evidence="3">Whole animal</tissue>
    </source>
</reference>
<dbReference type="InterPro" id="IPR000742">
    <property type="entry name" value="EGF"/>
</dbReference>
<protein>
    <submittedName>
        <fullName evidence="3">Uncharacterized protein</fullName>
    </submittedName>
</protein>
<dbReference type="InterPro" id="IPR029021">
    <property type="entry name" value="Prot-tyrosine_phosphatase-like"/>
</dbReference>